<accession>A0A8A4ZID9</accession>
<dbReference type="RefSeq" id="WP_227425529.1">
    <property type="nucleotide sequence ID" value="NZ_CP071868.1"/>
</dbReference>
<dbReference type="GO" id="GO:0006654">
    <property type="term" value="P:phosphatidic acid biosynthetic process"/>
    <property type="evidence" value="ECO:0007669"/>
    <property type="project" value="TreeGrafter"/>
</dbReference>
<feature type="domain" description="Phospholipid/glycerol acyltransferase" evidence="3">
    <location>
        <begin position="41"/>
        <end position="150"/>
    </location>
</feature>
<dbReference type="KEGG" id="psic:J4E96_09625"/>
<evidence type="ECO:0000313" key="4">
    <source>
        <dbReference type="EMBL" id="QTE31151.1"/>
    </source>
</evidence>
<reference evidence="4" key="1">
    <citation type="submission" date="2021-03" db="EMBL/GenBank/DDBJ databases">
        <title>Pengzhenrongella sicca gen. nov., sp. nov., a new member of suborder Micrococcineae isolated from High-Arctic tundra soil.</title>
        <authorList>
            <person name="Peng F."/>
        </authorList>
    </citation>
    <scope>NUCLEOTIDE SEQUENCE</scope>
    <source>
        <strain evidence="4">LRZ-2</strain>
    </source>
</reference>
<evidence type="ECO:0000256" key="1">
    <source>
        <dbReference type="ARBA" id="ARBA00022679"/>
    </source>
</evidence>
<organism evidence="4 5">
    <name type="scientific">Pengzhenrongella sicca</name>
    <dbReference type="NCBI Taxonomy" id="2819238"/>
    <lineage>
        <taxon>Bacteria</taxon>
        <taxon>Bacillati</taxon>
        <taxon>Actinomycetota</taxon>
        <taxon>Actinomycetes</taxon>
        <taxon>Micrococcales</taxon>
        <taxon>Pengzhenrongella</taxon>
    </lineage>
</organism>
<evidence type="ECO:0000313" key="5">
    <source>
        <dbReference type="Proteomes" id="UP000663937"/>
    </source>
</evidence>
<dbReference type="CDD" id="cd07989">
    <property type="entry name" value="LPLAT_AGPAT-like"/>
    <property type="match status" value="1"/>
</dbReference>
<protein>
    <submittedName>
        <fullName evidence="4">1-acyl-sn-glycerol-3-phosphate acyltransferase</fullName>
    </submittedName>
</protein>
<name>A0A8A4ZID9_9MICO</name>
<dbReference type="PANTHER" id="PTHR10434">
    <property type="entry name" value="1-ACYL-SN-GLYCEROL-3-PHOSPHATE ACYLTRANSFERASE"/>
    <property type="match status" value="1"/>
</dbReference>
<dbReference type="GO" id="GO:0005886">
    <property type="term" value="C:plasma membrane"/>
    <property type="evidence" value="ECO:0007669"/>
    <property type="project" value="TreeGrafter"/>
</dbReference>
<dbReference type="AlphaFoldDB" id="A0A8A4ZID9"/>
<evidence type="ECO:0000259" key="3">
    <source>
        <dbReference type="SMART" id="SM00563"/>
    </source>
</evidence>
<gene>
    <name evidence="4" type="ORF">J4E96_09625</name>
</gene>
<dbReference type="EMBL" id="CP071868">
    <property type="protein sequence ID" value="QTE31151.1"/>
    <property type="molecule type" value="Genomic_DNA"/>
</dbReference>
<keyword evidence="1" id="KW-0808">Transferase</keyword>
<dbReference type="Pfam" id="PF01553">
    <property type="entry name" value="Acyltransferase"/>
    <property type="match status" value="1"/>
</dbReference>
<proteinExistence type="predicted"/>
<dbReference type="SMART" id="SM00563">
    <property type="entry name" value="PlsC"/>
    <property type="match status" value="1"/>
</dbReference>
<dbReference type="SUPFAM" id="SSF69593">
    <property type="entry name" value="Glycerol-3-phosphate (1)-acyltransferase"/>
    <property type="match status" value="1"/>
</dbReference>
<keyword evidence="5" id="KW-1185">Reference proteome</keyword>
<dbReference type="Proteomes" id="UP000663937">
    <property type="component" value="Chromosome"/>
</dbReference>
<sequence>MPPAPWPFGPRWSRHVGRALAHGFWATEVSGTEHIPATGPVLYAANHANVIDGPLLVGASPRPVHVLVKSEMFVGPVGLVLRAAGQIPVDRDSSRLALQQGLAVLRRGGAVGVFPEGARGRGDVASSRAGVAWLALTGHAPVVPVALIGTRRTGEGINHLPGLRRPLVVQFGAPLTFDRGPGTSGRAALEQANEAIRVALAALVLAATARSGLVPPADDPSVLGAGSE</sequence>
<dbReference type="PANTHER" id="PTHR10434:SF11">
    <property type="entry name" value="1-ACYL-SN-GLYCEROL-3-PHOSPHATE ACYLTRANSFERASE"/>
    <property type="match status" value="1"/>
</dbReference>
<keyword evidence="2 4" id="KW-0012">Acyltransferase</keyword>
<evidence type="ECO:0000256" key="2">
    <source>
        <dbReference type="ARBA" id="ARBA00023315"/>
    </source>
</evidence>
<dbReference type="InterPro" id="IPR002123">
    <property type="entry name" value="Plipid/glycerol_acylTrfase"/>
</dbReference>
<dbReference type="GO" id="GO:0003841">
    <property type="term" value="F:1-acylglycerol-3-phosphate O-acyltransferase activity"/>
    <property type="evidence" value="ECO:0007669"/>
    <property type="project" value="TreeGrafter"/>
</dbReference>